<organism evidence="4 5">
    <name type="scientific">Paraoerskovia sediminicola</name>
    <dbReference type="NCBI Taxonomy" id="1138587"/>
    <lineage>
        <taxon>Bacteria</taxon>
        <taxon>Bacillati</taxon>
        <taxon>Actinomycetota</taxon>
        <taxon>Actinomycetes</taxon>
        <taxon>Micrococcales</taxon>
        <taxon>Cellulomonadaceae</taxon>
        <taxon>Paraoerskovia</taxon>
    </lineage>
</organism>
<evidence type="ECO:0000256" key="1">
    <source>
        <dbReference type="ARBA" id="ARBA00001947"/>
    </source>
</evidence>
<evidence type="ECO:0000256" key="3">
    <source>
        <dbReference type="ARBA" id="ARBA00022833"/>
    </source>
</evidence>
<proteinExistence type="predicted"/>
<evidence type="ECO:0000256" key="2">
    <source>
        <dbReference type="ARBA" id="ARBA00022723"/>
    </source>
</evidence>
<dbReference type="PANTHER" id="PTHR42813:SF2">
    <property type="entry name" value="DEHYDROGENASE, ZINC-CONTAINING, PUTATIVE (AFU_ORTHOLOGUE AFUA_2G02810)-RELATED"/>
    <property type="match status" value="1"/>
</dbReference>
<dbReference type="Gene3D" id="3.90.180.10">
    <property type="entry name" value="Medium-chain alcohol dehydrogenases, catalytic domain"/>
    <property type="match status" value="1"/>
</dbReference>
<evidence type="ECO:0008006" key="6">
    <source>
        <dbReference type="Google" id="ProtNLM"/>
    </source>
</evidence>
<gene>
    <name evidence="4" type="ORF">GCM10025865_12090</name>
</gene>
<evidence type="ECO:0000313" key="4">
    <source>
        <dbReference type="EMBL" id="BDZ41910.1"/>
    </source>
</evidence>
<reference evidence="5" key="1">
    <citation type="journal article" date="2019" name="Int. J. Syst. Evol. Microbiol.">
        <title>The Global Catalogue of Microorganisms (GCM) 10K type strain sequencing project: providing services to taxonomists for standard genome sequencing and annotation.</title>
        <authorList>
            <consortium name="The Broad Institute Genomics Platform"/>
            <consortium name="The Broad Institute Genome Sequencing Center for Infectious Disease"/>
            <person name="Wu L."/>
            <person name="Ma J."/>
        </authorList>
    </citation>
    <scope>NUCLEOTIDE SEQUENCE [LARGE SCALE GENOMIC DNA]</scope>
    <source>
        <strain evidence="5">NBRC 108565</strain>
    </source>
</reference>
<dbReference type="Gene3D" id="3.40.50.720">
    <property type="entry name" value="NAD(P)-binding Rossmann-like Domain"/>
    <property type="match status" value="1"/>
</dbReference>
<keyword evidence="5" id="KW-1185">Reference proteome</keyword>
<comment type="cofactor">
    <cofactor evidence="1">
        <name>Zn(2+)</name>
        <dbReference type="ChEBI" id="CHEBI:29105"/>
    </cofactor>
</comment>
<protein>
    <recommendedName>
        <fullName evidence="6">Zinc-binding dehydrogenase</fullName>
    </recommendedName>
</protein>
<dbReference type="PANTHER" id="PTHR42813">
    <property type="entry name" value="ZINC-TYPE ALCOHOL DEHYDROGENASE-LIKE"/>
    <property type="match status" value="1"/>
</dbReference>
<dbReference type="EMBL" id="AP027729">
    <property type="protein sequence ID" value="BDZ41910.1"/>
    <property type="molecule type" value="Genomic_DNA"/>
</dbReference>
<name>A0ABN6XDR1_9CELL</name>
<evidence type="ECO:0000313" key="5">
    <source>
        <dbReference type="Proteomes" id="UP001321475"/>
    </source>
</evidence>
<accession>A0ABN6XDR1</accession>
<keyword evidence="3" id="KW-0862">Zinc</keyword>
<sequence>MDMFDKQLTLRMGQANVRRWIDDVLPLVSDSADPLGVLDLRTHRLPLESAPEAYAMFQKKTDGCIKVVLDPAARPAASPSAGTEGAA</sequence>
<dbReference type="Proteomes" id="UP001321475">
    <property type="component" value="Chromosome"/>
</dbReference>
<keyword evidence="2" id="KW-0479">Metal-binding</keyword>